<dbReference type="Proteomes" id="UP001243375">
    <property type="component" value="Unassembled WGS sequence"/>
</dbReference>
<gene>
    <name evidence="1" type="ORF">QFC22_001673</name>
</gene>
<evidence type="ECO:0000313" key="2">
    <source>
        <dbReference type="Proteomes" id="UP001243375"/>
    </source>
</evidence>
<comment type="caution">
    <text evidence="1">The sequence shown here is derived from an EMBL/GenBank/DDBJ whole genome shotgun (WGS) entry which is preliminary data.</text>
</comment>
<proteinExistence type="predicted"/>
<evidence type="ECO:0000313" key="1">
    <source>
        <dbReference type="EMBL" id="KAJ9122253.1"/>
    </source>
</evidence>
<name>A0ACC2XF42_9TREE</name>
<organism evidence="1 2">
    <name type="scientific">Naganishia vaughanmartiniae</name>
    <dbReference type="NCBI Taxonomy" id="1424756"/>
    <lineage>
        <taxon>Eukaryota</taxon>
        <taxon>Fungi</taxon>
        <taxon>Dikarya</taxon>
        <taxon>Basidiomycota</taxon>
        <taxon>Agaricomycotina</taxon>
        <taxon>Tremellomycetes</taxon>
        <taxon>Filobasidiales</taxon>
        <taxon>Filobasidiaceae</taxon>
        <taxon>Naganishia</taxon>
    </lineage>
</organism>
<sequence length="400" mass="45097">MQLKPTRTFATVGALLLVSAIAYWFLKPPWSSLAPGYLSPTTVLPSYISLSGLEGCNDIRDAEATEWDDTGTSDRVSKELILEYMQEHITRKQQDFDAQADKKYLGIDIGPTWDLPAYRAELLETYRTYLFTEGSEPDYLALVKSRLSLRQTHSVLPDSPKQIITSNKDKKLPWSFRRWRSLHRGWKVRIFDDDALDAWIGDNFGGTKAKEVWRLLPLPVLKTDIFRYMALLLEGGIYTDSDTAPVIPADKWGIPYQNASDSLLSHLSRILALPTAPLPLDKTVGKTVSSEDSHELDPPSLVISIESDAIDFGWYNWREIGLIRALQIVQWTIMARPGHPVFLDAIGRTLRKTEEFAKLGNEAKKRGATFTPESALGMLPSSTQPTVVVDPSPFCEWIHF</sequence>
<keyword evidence="2" id="KW-1185">Reference proteome</keyword>
<accession>A0ACC2XF42</accession>
<reference evidence="1" key="1">
    <citation type="submission" date="2023-04" db="EMBL/GenBank/DDBJ databases">
        <title>Draft Genome sequencing of Naganishia species isolated from polar environments using Oxford Nanopore Technology.</title>
        <authorList>
            <person name="Leo P."/>
            <person name="Venkateswaran K."/>
        </authorList>
    </citation>
    <scope>NUCLEOTIDE SEQUENCE</scope>
    <source>
        <strain evidence="1">MNA-CCFEE 5425</strain>
    </source>
</reference>
<protein>
    <submittedName>
        <fullName evidence="1">Uncharacterized protein</fullName>
    </submittedName>
</protein>
<dbReference type="EMBL" id="JASBWU010000004">
    <property type="protein sequence ID" value="KAJ9122253.1"/>
    <property type="molecule type" value="Genomic_DNA"/>
</dbReference>